<keyword evidence="1" id="KW-0175">Coiled coil</keyword>
<sequence>QIPRIETEAPAGYRAIVAVQNMSRHEIDVNNLTITNLAELAVSEQQKLMRSEMMQSLQYVFQSFEQDWSISLDFTPAKMASRIQAVVDLLALTTVIDRNGRCRYEAKLALQNRSEQFLRVRVPQGLRLWSAAVAAEAVKPVTASDSPAHEVLIPLVKTSPGGLPYDVYLYFADEQAEPLVEPLNGITRLKPPGISIAGIPVMRTAWSLRLPAGYRYMRPGGNMSPVAGMVEMRILEIDAKLDQQKRQDKAYRDVSGSASQSEVVARYNWDVFNEKLNTDIEQAQSFLESNRGRLSDEDYKRLSSQLGFQRLKQVTVFTGNTAYIQGGLVQTRNDLNFFINTTATNPGVTEVARNNALQQKPDFISEGEQQQIDRLTKELEVSEEQLKALKQDAGEVLSEEMMLMDEEAKSGRQIAALGKDSRDLIS</sequence>
<feature type="non-terminal residue" evidence="2">
    <location>
        <position position="1"/>
    </location>
</feature>
<organism evidence="2">
    <name type="scientific">marine sediment metagenome</name>
    <dbReference type="NCBI Taxonomy" id="412755"/>
    <lineage>
        <taxon>unclassified sequences</taxon>
        <taxon>metagenomes</taxon>
        <taxon>ecological metagenomes</taxon>
    </lineage>
</organism>
<name>X0TX10_9ZZZZ</name>
<accession>X0TX10</accession>
<gene>
    <name evidence="2" type="ORF">S01H1_11603</name>
</gene>
<feature type="non-terminal residue" evidence="2">
    <location>
        <position position="426"/>
    </location>
</feature>
<proteinExistence type="predicted"/>
<dbReference type="EMBL" id="BARS01005919">
    <property type="protein sequence ID" value="GAF80665.1"/>
    <property type="molecule type" value="Genomic_DNA"/>
</dbReference>
<evidence type="ECO:0000256" key="1">
    <source>
        <dbReference type="SAM" id="Coils"/>
    </source>
</evidence>
<comment type="caution">
    <text evidence="2">The sequence shown here is derived from an EMBL/GenBank/DDBJ whole genome shotgun (WGS) entry which is preliminary data.</text>
</comment>
<dbReference type="AlphaFoldDB" id="X0TX10"/>
<reference evidence="2" key="1">
    <citation type="journal article" date="2014" name="Front. Microbiol.">
        <title>High frequency of phylogenetically diverse reductive dehalogenase-homologous genes in deep subseafloor sedimentary metagenomes.</title>
        <authorList>
            <person name="Kawai M."/>
            <person name="Futagami T."/>
            <person name="Toyoda A."/>
            <person name="Takaki Y."/>
            <person name="Nishi S."/>
            <person name="Hori S."/>
            <person name="Arai W."/>
            <person name="Tsubouchi T."/>
            <person name="Morono Y."/>
            <person name="Uchiyama I."/>
            <person name="Ito T."/>
            <person name="Fujiyama A."/>
            <person name="Inagaki F."/>
            <person name="Takami H."/>
        </authorList>
    </citation>
    <scope>NUCLEOTIDE SEQUENCE</scope>
    <source>
        <strain evidence="2">Expedition CK06-06</strain>
    </source>
</reference>
<evidence type="ECO:0000313" key="2">
    <source>
        <dbReference type="EMBL" id="GAF80665.1"/>
    </source>
</evidence>
<feature type="coiled-coil region" evidence="1">
    <location>
        <begin position="365"/>
        <end position="399"/>
    </location>
</feature>
<protein>
    <submittedName>
        <fullName evidence="2">Uncharacterized protein</fullName>
    </submittedName>
</protein>